<dbReference type="Pfam" id="PF08281">
    <property type="entry name" value="Sigma70_r4_2"/>
    <property type="match status" value="1"/>
</dbReference>
<dbReference type="AlphaFoldDB" id="A0AB73T187"/>
<gene>
    <name evidence="7" type="ORF">C7383_1105</name>
</gene>
<dbReference type="CDD" id="cd06171">
    <property type="entry name" value="Sigma70_r4"/>
    <property type="match status" value="1"/>
</dbReference>
<dbReference type="RefSeq" id="WP_109747321.1">
    <property type="nucleotide sequence ID" value="NZ_CABJAT010000008.1"/>
</dbReference>
<keyword evidence="2" id="KW-0805">Transcription regulation</keyword>
<dbReference type="InterPro" id="IPR039425">
    <property type="entry name" value="RNA_pol_sigma-70-like"/>
</dbReference>
<dbReference type="Gene3D" id="1.10.1740.10">
    <property type="match status" value="1"/>
</dbReference>
<feature type="domain" description="RNA polymerase sigma-70 region 2" evidence="5">
    <location>
        <begin position="7"/>
        <end position="73"/>
    </location>
</feature>
<dbReference type="InterPro" id="IPR013249">
    <property type="entry name" value="RNA_pol_sigma70_r4_t2"/>
</dbReference>
<feature type="domain" description="RNA polymerase sigma factor 70 region 4 type 2" evidence="6">
    <location>
        <begin position="111"/>
        <end position="158"/>
    </location>
</feature>
<keyword evidence="8" id="KW-1185">Reference proteome</keyword>
<dbReference type="InterPro" id="IPR013324">
    <property type="entry name" value="RNA_pol_sigma_r3/r4-like"/>
</dbReference>
<dbReference type="GO" id="GO:0006352">
    <property type="term" value="P:DNA-templated transcription initiation"/>
    <property type="evidence" value="ECO:0007669"/>
    <property type="project" value="InterPro"/>
</dbReference>
<dbReference type="NCBIfam" id="TIGR02937">
    <property type="entry name" value="sigma70-ECF"/>
    <property type="match status" value="1"/>
</dbReference>
<evidence type="ECO:0000259" key="6">
    <source>
        <dbReference type="Pfam" id="PF08281"/>
    </source>
</evidence>
<dbReference type="PANTHER" id="PTHR43133:SF46">
    <property type="entry name" value="RNA POLYMERASE SIGMA-70 FACTOR ECF SUBFAMILY"/>
    <property type="match status" value="1"/>
</dbReference>
<evidence type="ECO:0000256" key="4">
    <source>
        <dbReference type="ARBA" id="ARBA00023163"/>
    </source>
</evidence>
<dbReference type="PANTHER" id="PTHR43133">
    <property type="entry name" value="RNA POLYMERASE ECF-TYPE SIGMA FACTO"/>
    <property type="match status" value="1"/>
</dbReference>
<dbReference type="InterPro" id="IPR014284">
    <property type="entry name" value="RNA_pol_sigma-70_dom"/>
</dbReference>
<organism evidence="7 8">
    <name type="scientific">Murimonas intestini</name>
    <dbReference type="NCBI Taxonomy" id="1337051"/>
    <lineage>
        <taxon>Bacteria</taxon>
        <taxon>Bacillati</taxon>
        <taxon>Bacillota</taxon>
        <taxon>Clostridia</taxon>
        <taxon>Lachnospirales</taxon>
        <taxon>Lachnospiraceae</taxon>
        <taxon>Murimonas</taxon>
    </lineage>
</organism>
<dbReference type="Gene3D" id="1.10.10.10">
    <property type="entry name" value="Winged helix-like DNA-binding domain superfamily/Winged helix DNA-binding domain"/>
    <property type="match status" value="1"/>
</dbReference>
<name>A0AB73T187_9FIRM</name>
<proteinExistence type="inferred from homology"/>
<evidence type="ECO:0000259" key="5">
    <source>
        <dbReference type="Pfam" id="PF04542"/>
    </source>
</evidence>
<dbReference type="GO" id="GO:0016987">
    <property type="term" value="F:sigma factor activity"/>
    <property type="evidence" value="ECO:0007669"/>
    <property type="project" value="UniProtKB-KW"/>
</dbReference>
<sequence length="171" mass="20073">MEEFQELYLKYNERIYHFLLKFTGYDPELAEELTQETFFQVFLSLSKYKGDSSVYTWICSIAKNVCCKYYRKNPVCVALSTLDSSGRELINNSAGMIEIIENKELSSGIIKEIMSLKKKYKDVVVYRLFFEFSFHEIAEILGMKESSVKVIYHRGKEQVRKKLEVLYGGIY</sequence>
<evidence type="ECO:0000313" key="7">
    <source>
        <dbReference type="EMBL" id="PWJ73970.1"/>
    </source>
</evidence>
<dbReference type="InterPro" id="IPR036388">
    <property type="entry name" value="WH-like_DNA-bd_sf"/>
</dbReference>
<keyword evidence="3" id="KW-0731">Sigma factor</keyword>
<dbReference type="SUPFAM" id="SSF88659">
    <property type="entry name" value="Sigma3 and sigma4 domains of RNA polymerase sigma factors"/>
    <property type="match status" value="1"/>
</dbReference>
<dbReference type="Proteomes" id="UP000245412">
    <property type="component" value="Unassembled WGS sequence"/>
</dbReference>
<dbReference type="EMBL" id="QGGY01000010">
    <property type="protein sequence ID" value="PWJ73970.1"/>
    <property type="molecule type" value="Genomic_DNA"/>
</dbReference>
<dbReference type="GO" id="GO:0003677">
    <property type="term" value="F:DNA binding"/>
    <property type="evidence" value="ECO:0007669"/>
    <property type="project" value="InterPro"/>
</dbReference>
<comment type="similarity">
    <text evidence="1">Belongs to the sigma-70 factor family. ECF subfamily.</text>
</comment>
<dbReference type="SUPFAM" id="SSF88946">
    <property type="entry name" value="Sigma2 domain of RNA polymerase sigma factors"/>
    <property type="match status" value="1"/>
</dbReference>
<accession>A0AB73T187</accession>
<protein>
    <submittedName>
        <fullName evidence="7">RNA polymerase sigma-70 factor (ECF subfamily)</fullName>
    </submittedName>
</protein>
<reference evidence="7 8" key="1">
    <citation type="submission" date="2018-05" db="EMBL/GenBank/DDBJ databases">
        <authorList>
            <person name="Goeker M."/>
            <person name="Huntemann M."/>
            <person name="Clum A."/>
            <person name="Pillay M."/>
            <person name="Palaniappan K."/>
            <person name="Varghese N."/>
            <person name="Mikhailova N."/>
            <person name="Stamatis D."/>
            <person name="Reddy T."/>
            <person name="Daum C."/>
            <person name="Shapiro N."/>
            <person name="Ivanova N."/>
            <person name="Kyrpides N."/>
            <person name="Woyke T."/>
        </authorList>
    </citation>
    <scope>NUCLEOTIDE SEQUENCE [LARGE SCALE GENOMIC DNA]</scope>
    <source>
        <strain evidence="7 8">DSM 26524</strain>
    </source>
</reference>
<dbReference type="InterPro" id="IPR007627">
    <property type="entry name" value="RNA_pol_sigma70_r2"/>
</dbReference>
<dbReference type="Pfam" id="PF04542">
    <property type="entry name" value="Sigma70_r2"/>
    <property type="match status" value="1"/>
</dbReference>
<comment type="caution">
    <text evidence="7">The sequence shown here is derived from an EMBL/GenBank/DDBJ whole genome shotgun (WGS) entry which is preliminary data.</text>
</comment>
<evidence type="ECO:0000256" key="1">
    <source>
        <dbReference type="ARBA" id="ARBA00010641"/>
    </source>
</evidence>
<keyword evidence="4" id="KW-0804">Transcription</keyword>
<evidence type="ECO:0000313" key="8">
    <source>
        <dbReference type="Proteomes" id="UP000245412"/>
    </source>
</evidence>
<evidence type="ECO:0000256" key="2">
    <source>
        <dbReference type="ARBA" id="ARBA00023015"/>
    </source>
</evidence>
<dbReference type="InterPro" id="IPR013325">
    <property type="entry name" value="RNA_pol_sigma_r2"/>
</dbReference>
<evidence type="ECO:0000256" key="3">
    <source>
        <dbReference type="ARBA" id="ARBA00023082"/>
    </source>
</evidence>